<dbReference type="Gene3D" id="2.130.10.10">
    <property type="entry name" value="YVTN repeat-like/Quinoprotein amine dehydrogenase"/>
    <property type="match status" value="1"/>
</dbReference>
<evidence type="ECO:0000313" key="4">
    <source>
        <dbReference type="Proteomes" id="UP000245469"/>
    </source>
</evidence>
<dbReference type="RefSeq" id="WP_109775260.1">
    <property type="nucleotide sequence ID" value="NZ_QGDQ01000019.1"/>
</dbReference>
<feature type="chain" id="PRO_5016356321" evidence="2">
    <location>
        <begin position="26"/>
        <end position="314"/>
    </location>
</feature>
<dbReference type="EMBL" id="QGDQ01000019">
    <property type="protein sequence ID" value="PWJ52556.1"/>
    <property type="molecule type" value="Genomic_DNA"/>
</dbReference>
<gene>
    <name evidence="3" type="ORF">BXY45_11948</name>
</gene>
<evidence type="ECO:0000256" key="2">
    <source>
        <dbReference type="SAM" id="SignalP"/>
    </source>
</evidence>
<name>A0A316A3K9_9ACTN</name>
<dbReference type="PROSITE" id="PS51257">
    <property type="entry name" value="PROKAR_LIPOPROTEIN"/>
    <property type="match status" value="1"/>
</dbReference>
<dbReference type="InterPro" id="IPR002860">
    <property type="entry name" value="BNR_rpt"/>
</dbReference>
<keyword evidence="2" id="KW-0732">Signal</keyword>
<sequence>MRSTSRLWVVGVSASLTLTACTASAPSQGEGQPEQASTATWGHMHGLGVDPADGVLYVAAHDGLYRSTSDGVEGPVGQRRQDTMGFTVTGPGTFLGSGHPDTAVDPDLPNPLGLVVSRDSGQSWEQTSLGGQVDFHVLRARGDTVYGWDSISGQLLASEDAGQSWQARSDLAARDLAIDPSNPATVVATTAEGLQRSTDGGRTWSVVASSPLPVVVEWTNGGDLYGIEGDGAVLHSTDAGSSWDRIGDVGGSPEAITSQNPVPAAPTATEAPSVGEAPTATVLHVAVAREGEHPSIATSRDGGRTFSEQATSDA</sequence>
<dbReference type="SUPFAM" id="SSF110296">
    <property type="entry name" value="Oligoxyloglucan reducing end-specific cellobiohydrolase"/>
    <property type="match status" value="1"/>
</dbReference>
<dbReference type="Proteomes" id="UP000245469">
    <property type="component" value="Unassembled WGS sequence"/>
</dbReference>
<reference evidence="3 4" key="1">
    <citation type="submission" date="2018-03" db="EMBL/GenBank/DDBJ databases">
        <title>Genomic Encyclopedia of Archaeal and Bacterial Type Strains, Phase II (KMG-II): from individual species to whole genera.</title>
        <authorList>
            <person name="Goeker M."/>
        </authorList>
    </citation>
    <scope>NUCLEOTIDE SEQUENCE [LARGE SCALE GENOMIC DNA]</scope>
    <source>
        <strain evidence="3 4">DSM 44889</strain>
    </source>
</reference>
<dbReference type="OrthoDB" id="9764804at2"/>
<dbReference type="AlphaFoldDB" id="A0A316A3K9"/>
<evidence type="ECO:0000256" key="1">
    <source>
        <dbReference type="SAM" id="MobiDB-lite"/>
    </source>
</evidence>
<feature type="signal peptide" evidence="2">
    <location>
        <begin position="1"/>
        <end position="25"/>
    </location>
</feature>
<proteinExistence type="predicted"/>
<dbReference type="NCBIfam" id="NF045728">
    <property type="entry name" value="glycosyl_F510_1955"/>
    <property type="match status" value="1"/>
</dbReference>
<dbReference type="InterPro" id="IPR054817">
    <property type="entry name" value="Glycosyl_F510_1955-like"/>
</dbReference>
<dbReference type="CDD" id="cd15482">
    <property type="entry name" value="Sialidase_non-viral"/>
    <property type="match status" value="1"/>
</dbReference>
<dbReference type="Pfam" id="PF02012">
    <property type="entry name" value="BNR"/>
    <property type="match status" value="1"/>
</dbReference>
<keyword evidence="4" id="KW-1185">Reference proteome</keyword>
<dbReference type="InterPro" id="IPR015943">
    <property type="entry name" value="WD40/YVTN_repeat-like_dom_sf"/>
</dbReference>
<accession>A0A316A3K9</accession>
<protein>
    <submittedName>
        <fullName evidence="3">BNR/Asp-box repeat protein</fullName>
    </submittedName>
</protein>
<organism evidence="3 4">
    <name type="scientific">Quadrisphaera granulorum</name>
    <dbReference type="NCBI Taxonomy" id="317664"/>
    <lineage>
        <taxon>Bacteria</taxon>
        <taxon>Bacillati</taxon>
        <taxon>Actinomycetota</taxon>
        <taxon>Actinomycetes</taxon>
        <taxon>Kineosporiales</taxon>
        <taxon>Kineosporiaceae</taxon>
        <taxon>Quadrisphaera</taxon>
    </lineage>
</organism>
<feature type="compositionally biased region" description="Low complexity" evidence="1">
    <location>
        <begin position="261"/>
        <end position="272"/>
    </location>
</feature>
<comment type="caution">
    <text evidence="3">The sequence shown here is derived from an EMBL/GenBank/DDBJ whole genome shotgun (WGS) entry which is preliminary data.</text>
</comment>
<feature type="region of interest" description="Disordered" evidence="1">
    <location>
        <begin position="251"/>
        <end position="314"/>
    </location>
</feature>
<evidence type="ECO:0000313" key="3">
    <source>
        <dbReference type="EMBL" id="PWJ52556.1"/>
    </source>
</evidence>